<reference evidence="2 3" key="1">
    <citation type="submission" date="2018-05" db="EMBL/GenBank/DDBJ databases">
        <title>Chitinophaga sp. K3CV102501T nov., isolated from isolated from a monsoon evergreen broad-leaved forest soil.</title>
        <authorList>
            <person name="Lv Y."/>
        </authorList>
    </citation>
    <scope>NUCLEOTIDE SEQUENCE [LARGE SCALE GENOMIC DNA]</scope>
    <source>
        <strain evidence="2 3">GDMCC 1.1325</strain>
    </source>
</reference>
<dbReference type="AlphaFoldDB" id="A0A365XV21"/>
<dbReference type="Pfam" id="PF13899">
    <property type="entry name" value="Thioredoxin_7"/>
    <property type="match status" value="1"/>
</dbReference>
<dbReference type="Proteomes" id="UP000253410">
    <property type="component" value="Unassembled WGS sequence"/>
</dbReference>
<accession>A0A365XV21</accession>
<dbReference type="PROSITE" id="PS51352">
    <property type="entry name" value="THIOREDOXIN_2"/>
    <property type="match status" value="1"/>
</dbReference>
<dbReference type="Gene3D" id="3.40.30.10">
    <property type="entry name" value="Glutaredoxin"/>
    <property type="match status" value="1"/>
</dbReference>
<gene>
    <name evidence="2" type="ORF">DF182_27435</name>
</gene>
<evidence type="ECO:0000313" key="2">
    <source>
        <dbReference type="EMBL" id="RBL90202.1"/>
    </source>
</evidence>
<organism evidence="2 3">
    <name type="scientific">Chitinophaga flava</name>
    <dbReference type="NCBI Taxonomy" id="2259036"/>
    <lineage>
        <taxon>Bacteria</taxon>
        <taxon>Pseudomonadati</taxon>
        <taxon>Bacteroidota</taxon>
        <taxon>Chitinophagia</taxon>
        <taxon>Chitinophagales</taxon>
        <taxon>Chitinophagaceae</taxon>
        <taxon>Chitinophaga</taxon>
    </lineage>
</organism>
<evidence type="ECO:0000259" key="1">
    <source>
        <dbReference type="PROSITE" id="PS51352"/>
    </source>
</evidence>
<dbReference type="SUPFAM" id="SSF52833">
    <property type="entry name" value="Thioredoxin-like"/>
    <property type="match status" value="1"/>
</dbReference>
<feature type="domain" description="Thioredoxin" evidence="1">
    <location>
        <begin position="62"/>
        <end position="186"/>
    </location>
</feature>
<dbReference type="EMBL" id="QFFJ01000002">
    <property type="protein sequence ID" value="RBL90202.1"/>
    <property type="molecule type" value="Genomic_DNA"/>
</dbReference>
<evidence type="ECO:0000313" key="3">
    <source>
        <dbReference type="Proteomes" id="UP000253410"/>
    </source>
</evidence>
<dbReference type="InterPro" id="IPR036249">
    <property type="entry name" value="Thioredoxin-like_sf"/>
</dbReference>
<comment type="caution">
    <text evidence="2">The sequence shown here is derived from an EMBL/GenBank/DDBJ whole genome shotgun (WGS) entry which is preliminary data.</text>
</comment>
<sequence>MAQRALCQKHFISSTGKGTLLHNMCYQLQIIGCNHERFSLKIRKLFIFIMNVVLLPLNHKIHFMQTTVKHFTEQNVDEAFKLARATKKAVLIDFWSVGCKGCLRMDELTYEDESVQEYLEQNYVLVKYNTGNLTKAFSDKYLVHALIWTPALFMYTPDGRVIRQVAGYLSPHQFIAELTLGKAMLQVRIGQPAAAIPLLQELPYSSEYPSLHQEALYWAGVAAFFAAHRDFDALVPYWQELRSSYPGSVWAEKADFLPA</sequence>
<dbReference type="OrthoDB" id="9811036at2"/>
<dbReference type="InterPro" id="IPR013766">
    <property type="entry name" value="Thioredoxin_domain"/>
</dbReference>
<name>A0A365XV21_9BACT</name>
<proteinExistence type="predicted"/>
<keyword evidence="3" id="KW-1185">Reference proteome</keyword>
<protein>
    <recommendedName>
        <fullName evidence="1">Thioredoxin domain-containing protein</fullName>
    </recommendedName>
</protein>